<feature type="region of interest" description="Disordered" evidence="1">
    <location>
        <begin position="175"/>
        <end position="214"/>
    </location>
</feature>
<reference evidence="2 3" key="1">
    <citation type="submission" date="2020-01" db="EMBL/GenBank/DDBJ databases">
        <authorList>
            <consortium name="DOE Joint Genome Institute"/>
            <person name="Haridas S."/>
            <person name="Albert R."/>
            <person name="Binder M."/>
            <person name="Bloem J."/>
            <person name="Labutti K."/>
            <person name="Salamov A."/>
            <person name="Andreopoulos B."/>
            <person name="Baker S.E."/>
            <person name="Barry K."/>
            <person name="Bills G."/>
            <person name="Bluhm B.H."/>
            <person name="Cannon C."/>
            <person name="Castanera R."/>
            <person name="Culley D.E."/>
            <person name="Daum C."/>
            <person name="Ezra D."/>
            <person name="Gonzalez J.B."/>
            <person name="Henrissat B."/>
            <person name="Kuo A."/>
            <person name="Liang C."/>
            <person name="Lipzen A."/>
            <person name="Lutzoni F."/>
            <person name="Magnuson J."/>
            <person name="Mondo S."/>
            <person name="Nolan M."/>
            <person name="Ohm R."/>
            <person name="Pangilinan J."/>
            <person name="Park H.-J.H."/>
            <person name="Ramirez L."/>
            <person name="Alfaro M."/>
            <person name="Sun H."/>
            <person name="Tritt A."/>
            <person name="Yoshinaga Y."/>
            <person name="Zwiers L.-H.L."/>
            <person name="Turgeon B.G."/>
            <person name="Goodwin S.B."/>
            <person name="Spatafora J.W."/>
            <person name="Crous P.W."/>
            <person name="Grigoriev I.V."/>
        </authorList>
    </citation>
    <scope>NUCLEOTIDE SEQUENCE [LARGE SCALE GENOMIC DNA]</scope>
    <source>
        <strain evidence="2 3">CBS 611.86</strain>
    </source>
</reference>
<feature type="compositionally biased region" description="Low complexity" evidence="1">
    <location>
        <begin position="175"/>
        <end position="185"/>
    </location>
</feature>
<evidence type="ECO:0000256" key="1">
    <source>
        <dbReference type="SAM" id="MobiDB-lite"/>
    </source>
</evidence>
<evidence type="ECO:0000313" key="3">
    <source>
        <dbReference type="Proteomes" id="UP000481861"/>
    </source>
</evidence>
<organism evidence="2 3">
    <name type="scientific">Massariosphaeria phaeospora</name>
    <dbReference type="NCBI Taxonomy" id="100035"/>
    <lineage>
        <taxon>Eukaryota</taxon>
        <taxon>Fungi</taxon>
        <taxon>Dikarya</taxon>
        <taxon>Ascomycota</taxon>
        <taxon>Pezizomycotina</taxon>
        <taxon>Dothideomycetes</taxon>
        <taxon>Pleosporomycetidae</taxon>
        <taxon>Pleosporales</taxon>
        <taxon>Pleosporales incertae sedis</taxon>
        <taxon>Massariosphaeria</taxon>
    </lineage>
</organism>
<dbReference type="AlphaFoldDB" id="A0A7C8MF98"/>
<name>A0A7C8MF98_9PLEO</name>
<feature type="compositionally biased region" description="Basic and acidic residues" evidence="1">
    <location>
        <begin position="94"/>
        <end position="107"/>
    </location>
</feature>
<sequence length="260" mass="27572">MQQGGASHGSGMGERGRARGASPGAGKLIEAERRRCADASHVVADRFRRRREQLTSGAQLTPGERVAGSGRGRSSGGGGEGGREERQRRRRRDWRVGRPKRVEERSQRSHRLRVSRLSAGGAESIGGGGGVRLAWSRGRGWPSAEYSEYSVAQRTSQSGSSTAAAATCSSSAAAPAAAGSTSSSSDQQHQHRLASAADERGRQNRLGKRARGAAVGRGPWAVGCRCEHEQRAAGSERQQTTDNRQQTGGGTTTTTTLRVW</sequence>
<evidence type="ECO:0000313" key="2">
    <source>
        <dbReference type="EMBL" id="KAF2876756.1"/>
    </source>
</evidence>
<keyword evidence="3" id="KW-1185">Reference proteome</keyword>
<accession>A0A7C8MF98</accession>
<feature type="compositionally biased region" description="Gly residues" evidence="1">
    <location>
        <begin position="69"/>
        <end position="80"/>
    </location>
</feature>
<protein>
    <submittedName>
        <fullName evidence="2">Uncharacterized protein</fullName>
    </submittedName>
</protein>
<feature type="region of interest" description="Disordered" evidence="1">
    <location>
        <begin position="1"/>
        <end position="132"/>
    </location>
</feature>
<gene>
    <name evidence="2" type="ORF">BDV95DRAFT_235993</name>
</gene>
<feature type="compositionally biased region" description="Low complexity" evidence="1">
    <location>
        <begin position="238"/>
        <end position="260"/>
    </location>
</feature>
<feature type="region of interest" description="Disordered" evidence="1">
    <location>
        <begin position="228"/>
        <end position="260"/>
    </location>
</feature>
<dbReference type="EMBL" id="JAADJZ010000003">
    <property type="protein sequence ID" value="KAF2876756.1"/>
    <property type="molecule type" value="Genomic_DNA"/>
</dbReference>
<feature type="compositionally biased region" description="Gly residues" evidence="1">
    <location>
        <begin position="1"/>
        <end position="13"/>
    </location>
</feature>
<comment type="caution">
    <text evidence="2">The sequence shown here is derived from an EMBL/GenBank/DDBJ whole genome shotgun (WGS) entry which is preliminary data.</text>
</comment>
<proteinExistence type="predicted"/>
<dbReference type="Proteomes" id="UP000481861">
    <property type="component" value="Unassembled WGS sequence"/>
</dbReference>
<feature type="compositionally biased region" description="Basic and acidic residues" evidence="1">
    <location>
        <begin position="29"/>
        <end position="46"/>
    </location>
</feature>